<evidence type="ECO:0000313" key="1">
    <source>
        <dbReference type="EMBL" id="QJA56516.1"/>
    </source>
</evidence>
<organism evidence="1">
    <name type="scientific">viral metagenome</name>
    <dbReference type="NCBI Taxonomy" id="1070528"/>
    <lineage>
        <taxon>unclassified sequences</taxon>
        <taxon>metagenomes</taxon>
        <taxon>organismal metagenomes</taxon>
    </lineage>
</organism>
<proteinExistence type="predicted"/>
<dbReference type="AlphaFoldDB" id="A0A6M3IGA6"/>
<dbReference type="EMBL" id="MT141223">
    <property type="protein sequence ID" value="QJA56516.1"/>
    <property type="molecule type" value="Genomic_DNA"/>
</dbReference>
<protein>
    <submittedName>
        <fullName evidence="1">Uncharacterized protein</fullName>
    </submittedName>
</protein>
<name>A0A6M3IGA6_9ZZZZ</name>
<sequence length="115" mass="13115">MKAEKIVCPYCDEPYTGNVCVPVFTLKRERAAREEVLKIKEFLNTDLSLRELAKGNPDARPMLLLGGLELNILQPSKLRCLNCQKVFYFGNEPTEEGKQICDYTSDVEIITLKDM</sequence>
<gene>
    <name evidence="1" type="ORF">MM415B01830_0017</name>
</gene>
<reference evidence="1" key="1">
    <citation type="submission" date="2020-03" db="EMBL/GenBank/DDBJ databases">
        <title>The deep terrestrial virosphere.</title>
        <authorList>
            <person name="Holmfeldt K."/>
            <person name="Nilsson E."/>
            <person name="Simone D."/>
            <person name="Lopez-Fernandez M."/>
            <person name="Wu X."/>
            <person name="de Brujin I."/>
            <person name="Lundin D."/>
            <person name="Andersson A."/>
            <person name="Bertilsson S."/>
            <person name="Dopson M."/>
        </authorList>
    </citation>
    <scope>NUCLEOTIDE SEQUENCE</scope>
    <source>
        <strain evidence="1">MM415B01830</strain>
    </source>
</reference>
<accession>A0A6M3IGA6</accession>